<accession>A0A7U8G8K2</accession>
<dbReference type="AlphaFoldDB" id="A0A7U8G8K2"/>
<protein>
    <submittedName>
        <fullName evidence="1">Uncharacterized protein</fullName>
    </submittedName>
</protein>
<organism evidence="1 2">
    <name type="scientific">Campylobacter upsaliensis</name>
    <dbReference type="NCBI Taxonomy" id="28080"/>
    <lineage>
        <taxon>Bacteria</taxon>
        <taxon>Pseudomonadati</taxon>
        <taxon>Campylobacterota</taxon>
        <taxon>Epsilonproteobacteria</taxon>
        <taxon>Campylobacterales</taxon>
        <taxon>Campylobacteraceae</taxon>
        <taxon>Campylobacter</taxon>
    </lineage>
</organism>
<keyword evidence="2" id="KW-1185">Reference proteome</keyword>
<proteinExistence type="predicted"/>
<name>A0A7U8G8K2_CAMUP</name>
<reference evidence="1 2" key="1">
    <citation type="submission" date="2018-06" db="EMBL/GenBank/DDBJ databases">
        <authorList>
            <consortium name="PulseNet: The National Subtyping Network for Foodborne Disease Surveillance"/>
            <person name="Tarr C.L."/>
            <person name="Trees E."/>
            <person name="Katz L.S."/>
            <person name="Carleton-Romer H.A."/>
            <person name="Stroika S."/>
            <person name="Kucerova Z."/>
            <person name="Roache K.F."/>
            <person name="Sabol A.L."/>
            <person name="Besser J."/>
            <person name="Gerner-Smidt P."/>
        </authorList>
    </citation>
    <scope>NUCLEOTIDE SEQUENCE [LARGE SCALE GENOMIC DNA]</scope>
    <source>
        <strain evidence="1 2">PNUSAC003104</strain>
    </source>
</reference>
<dbReference type="EMBL" id="AABVLA010000011">
    <property type="protein sequence ID" value="EAJ1621742.1"/>
    <property type="molecule type" value="Genomic_DNA"/>
</dbReference>
<sequence length="155" mass="18361">MEAAITQLVEMLMLNKQTINGSSNNTAGRDVNVNNFYNFNYPIKHEMSIGNILKNISEFTINLQFEKPDTGEYTIEEKINYNKLTQFKEFFDDYMENYNIVKEKIMIISAEDVNFEQRLLKYVKNKYIRLYDKNDSNLTLNNILEEIENDLKQNT</sequence>
<evidence type="ECO:0000313" key="2">
    <source>
        <dbReference type="Proteomes" id="UP000535305"/>
    </source>
</evidence>
<comment type="caution">
    <text evidence="1">The sequence shown here is derived from an EMBL/GenBank/DDBJ whole genome shotgun (WGS) entry which is preliminary data.</text>
</comment>
<evidence type="ECO:0000313" key="1">
    <source>
        <dbReference type="EMBL" id="EAJ1621742.1"/>
    </source>
</evidence>
<feature type="non-terminal residue" evidence="1">
    <location>
        <position position="155"/>
    </location>
</feature>
<dbReference type="Proteomes" id="UP000535305">
    <property type="component" value="Unassembled WGS sequence"/>
</dbReference>
<gene>
    <name evidence="1" type="ORF">CT510_03600</name>
</gene>